<dbReference type="Pfam" id="PF09479">
    <property type="entry name" value="Flg_new"/>
    <property type="match status" value="3"/>
</dbReference>
<evidence type="ECO:0000313" key="6">
    <source>
        <dbReference type="Proteomes" id="UP000310263"/>
    </source>
</evidence>
<protein>
    <recommendedName>
        <fullName evidence="4">Putative host cell surface-exposed lipoprotein Ltp-like HTH region domain-containing protein</fullName>
    </recommendedName>
</protein>
<sequence>MATPPDGTGSEAEKNIQVIDDDQAVRTLQQEDSSTAGHSTSNGYASSSLKDILTKNVAKLTKPLGKHRKPILIGAAILIALIIIFSVVSCVAPKSLDASSNMFGYKVEHPDSWSTRNSGSGLSTMRLDTTSSNIKIVAGTVPYEGATPALTSSSDYKSAFAEGVEELQGAYLLPGVKINASDTTKWASVKLGSQDCVTASGSSDQGSYVAYGTVFGDIFSTIVFYTPDSLSPGLKATIQNMVDSLSIDAPTHTATFEAEGKTVEKKIVWDLGQGASVKVPEAPEVEGKAFDRWEPVKPAKVDGDYITNITGDTKITAKYTTAYEVVFLDGNGNEIKKEWVKEGGAATAPEPPAMDHYKFIKWDTSLTNVKSNLTIKPVYEPVWTVTFTDGNGGVFATVEVDNGQSASVKGNPTKDGYTFEGWSVSTANVTSNLTVDPVFKRIPTKGEKNALGTALSYLKTMPFSYTGLIKQLEYEKYSHEEAVYAADNCGADWNEQAVKQAKSYLSFMSFSRGGLIDQLIYEGFTPEQATYGADKMGL</sequence>
<dbReference type="Pfam" id="PF07553">
    <property type="entry name" value="Lipoprotein_Ltp"/>
    <property type="match status" value="2"/>
</dbReference>
<organism evidence="5 6">
    <name type="scientific">Muricaecibacterium torontonense</name>
    <dbReference type="NCBI Taxonomy" id="3032871"/>
    <lineage>
        <taxon>Bacteria</taxon>
        <taxon>Bacillati</taxon>
        <taxon>Actinomycetota</taxon>
        <taxon>Coriobacteriia</taxon>
        <taxon>Coriobacteriales</taxon>
        <taxon>Atopobiaceae</taxon>
        <taxon>Muricaecibacterium</taxon>
    </lineage>
</organism>
<dbReference type="Gene3D" id="2.60.40.4270">
    <property type="entry name" value="Listeria-Bacteroides repeat domain"/>
    <property type="match status" value="1"/>
</dbReference>
<evidence type="ECO:0000256" key="2">
    <source>
        <dbReference type="SAM" id="MobiDB-lite"/>
    </source>
</evidence>
<feature type="region of interest" description="Disordered" evidence="2">
    <location>
        <begin position="1"/>
        <end position="21"/>
    </location>
</feature>
<comment type="caution">
    <text evidence="5">The sequence shown here is derived from an EMBL/GenBank/DDBJ whole genome shotgun (WGS) entry which is preliminary data.</text>
</comment>
<dbReference type="Gene3D" id="1.10.10.10">
    <property type="entry name" value="Winged helix-like DNA-binding domain superfamily/Winged helix DNA-binding domain"/>
    <property type="match status" value="2"/>
</dbReference>
<name>A0A4S2F263_9ACTN</name>
<reference evidence="5 6" key="1">
    <citation type="submission" date="2019-04" db="EMBL/GenBank/DDBJ databases">
        <title>Microbes associate with the intestines of laboratory mice.</title>
        <authorList>
            <person name="Navarre W."/>
            <person name="Wong E."/>
            <person name="Huang K."/>
            <person name="Tropini C."/>
            <person name="Ng K."/>
            <person name="Yu B."/>
        </authorList>
    </citation>
    <scope>NUCLEOTIDE SEQUENCE [LARGE SCALE GENOMIC DNA]</scope>
    <source>
        <strain evidence="5 6">NM07_P-09</strain>
    </source>
</reference>
<dbReference type="EMBL" id="SRYE01000001">
    <property type="protein sequence ID" value="TGY63026.1"/>
    <property type="molecule type" value="Genomic_DNA"/>
</dbReference>
<dbReference type="Proteomes" id="UP000310263">
    <property type="component" value="Unassembled WGS sequence"/>
</dbReference>
<comment type="subcellular location">
    <subcellularLocation>
        <location evidence="1">Cell envelope</location>
    </subcellularLocation>
</comment>
<dbReference type="InterPro" id="IPR042229">
    <property type="entry name" value="Listeria/Bacterioides_rpt_sf"/>
</dbReference>
<keyword evidence="3" id="KW-0472">Membrane</keyword>
<dbReference type="InterPro" id="IPR011434">
    <property type="entry name" value="Ltp-like_HTH"/>
</dbReference>
<keyword evidence="3" id="KW-1133">Transmembrane helix</keyword>
<evidence type="ECO:0000313" key="5">
    <source>
        <dbReference type="EMBL" id="TGY63026.1"/>
    </source>
</evidence>
<dbReference type="RefSeq" id="WP_136011651.1">
    <property type="nucleotide sequence ID" value="NZ_SRYE01000001.1"/>
</dbReference>
<dbReference type="OrthoDB" id="2004788at2"/>
<gene>
    <name evidence="5" type="ORF">E5334_00440</name>
</gene>
<accession>A0A4S2F263</accession>
<dbReference type="InterPro" id="IPR036388">
    <property type="entry name" value="WH-like_DNA-bd_sf"/>
</dbReference>
<dbReference type="AlphaFoldDB" id="A0A4S2F263"/>
<keyword evidence="6" id="KW-1185">Reference proteome</keyword>
<proteinExistence type="predicted"/>
<dbReference type="NCBIfam" id="TIGR02543">
    <property type="entry name" value="List_Bact_rpt"/>
    <property type="match status" value="1"/>
</dbReference>
<evidence type="ECO:0000259" key="4">
    <source>
        <dbReference type="Pfam" id="PF07553"/>
    </source>
</evidence>
<feature type="transmembrane region" description="Helical" evidence="3">
    <location>
        <begin position="71"/>
        <end position="89"/>
    </location>
</feature>
<dbReference type="InterPro" id="IPR013378">
    <property type="entry name" value="InlB-like_B-rpt"/>
</dbReference>
<evidence type="ECO:0000256" key="1">
    <source>
        <dbReference type="ARBA" id="ARBA00004196"/>
    </source>
</evidence>
<keyword evidence="3" id="KW-0812">Transmembrane</keyword>
<dbReference type="GO" id="GO:0030313">
    <property type="term" value="C:cell envelope"/>
    <property type="evidence" value="ECO:0007669"/>
    <property type="project" value="UniProtKB-SubCell"/>
</dbReference>
<feature type="domain" description="Putative host cell surface-exposed lipoprotein Ltp-like HTH region" evidence="4">
    <location>
        <begin position="447"/>
        <end position="488"/>
    </location>
</feature>
<evidence type="ECO:0000256" key="3">
    <source>
        <dbReference type="SAM" id="Phobius"/>
    </source>
</evidence>
<feature type="domain" description="Putative host cell surface-exposed lipoprotein Ltp-like HTH region" evidence="4">
    <location>
        <begin position="492"/>
        <end position="534"/>
    </location>
</feature>